<evidence type="ECO:0000259" key="2">
    <source>
        <dbReference type="Pfam" id="PF10277"/>
    </source>
</evidence>
<evidence type="ECO:0000313" key="3">
    <source>
        <dbReference type="EMBL" id="KAF2072921.1"/>
    </source>
</evidence>
<feature type="transmembrane region" description="Helical" evidence="1">
    <location>
        <begin position="12"/>
        <end position="38"/>
    </location>
</feature>
<gene>
    <name evidence="3" type="ORF">CYY_005778</name>
</gene>
<sequence length="234" mass="27240">MGANIQSTTIAFFNNVSFLIIAIYAIGYPIVYFIAALHHPEGFSRVLLFSEVFDQEPMRTFNIFASTNYSINLVVNIIFKFLHSLYHIESYRGQTEKYKLFYYFSYFNFFCGFILSMANLGVCNFPVSQYRTFHLFCAYIMFFSGTVFMISQYLFDKIVNSIDKETAILRKRLICFNVLGYLCPVFLFGLAQPYVGWASFFEHVGVLSMTVYFASYVKEMKKCAMVLIETKRVD</sequence>
<feature type="transmembrane region" description="Helical" evidence="1">
    <location>
        <begin position="133"/>
        <end position="154"/>
    </location>
</feature>
<feature type="transmembrane region" description="Helical" evidence="1">
    <location>
        <begin position="100"/>
        <end position="121"/>
    </location>
</feature>
<feature type="transmembrane region" description="Helical" evidence="1">
    <location>
        <begin position="174"/>
        <end position="191"/>
    </location>
</feature>
<dbReference type="AlphaFoldDB" id="A0A8J4PTA7"/>
<keyword evidence="1" id="KW-0472">Membrane</keyword>
<organism evidence="3 4">
    <name type="scientific">Polysphondylium violaceum</name>
    <dbReference type="NCBI Taxonomy" id="133409"/>
    <lineage>
        <taxon>Eukaryota</taxon>
        <taxon>Amoebozoa</taxon>
        <taxon>Evosea</taxon>
        <taxon>Eumycetozoa</taxon>
        <taxon>Dictyostelia</taxon>
        <taxon>Dictyosteliales</taxon>
        <taxon>Dictyosteliaceae</taxon>
        <taxon>Polysphondylium</taxon>
    </lineage>
</organism>
<dbReference type="EMBL" id="AJWJ01000239">
    <property type="protein sequence ID" value="KAF2072921.1"/>
    <property type="molecule type" value="Genomic_DNA"/>
</dbReference>
<name>A0A8J4PTA7_9MYCE</name>
<keyword evidence="1" id="KW-0812">Transmembrane</keyword>
<proteinExistence type="predicted"/>
<comment type="caution">
    <text evidence="3">The sequence shown here is derived from an EMBL/GenBank/DDBJ whole genome shotgun (WGS) entry which is preliminary data.</text>
</comment>
<protein>
    <recommendedName>
        <fullName evidence="2">CWH43-like N-terminal domain-containing protein</fullName>
    </recommendedName>
</protein>
<reference evidence="3" key="1">
    <citation type="submission" date="2020-01" db="EMBL/GenBank/DDBJ databases">
        <title>Development of genomics and gene disruption for Polysphondylium violaceum indicates a role for the polyketide synthase stlB in stalk morphogenesis.</title>
        <authorList>
            <person name="Narita B."/>
            <person name="Kawabe Y."/>
            <person name="Kin K."/>
            <person name="Saito T."/>
            <person name="Gibbs R."/>
            <person name="Kuspa A."/>
            <person name="Muzny D."/>
            <person name="Queller D."/>
            <person name="Richards S."/>
            <person name="Strassman J."/>
            <person name="Sucgang R."/>
            <person name="Worley K."/>
            <person name="Schaap P."/>
        </authorList>
    </citation>
    <scope>NUCLEOTIDE SEQUENCE</scope>
    <source>
        <strain evidence="3">QSvi11</strain>
    </source>
</reference>
<keyword evidence="1" id="KW-1133">Transmembrane helix</keyword>
<evidence type="ECO:0000256" key="1">
    <source>
        <dbReference type="SAM" id="Phobius"/>
    </source>
</evidence>
<feature type="transmembrane region" description="Helical" evidence="1">
    <location>
        <begin position="58"/>
        <end position="79"/>
    </location>
</feature>
<dbReference type="Pfam" id="PF10277">
    <property type="entry name" value="Frag1"/>
    <property type="match status" value="1"/>
</dbReference>
<accession>A0A8J4PTA7</accession>
<dbReference type="InterPro" id="IPR019402">
    <property type="entry name" value="CWH43_N"/>
</dbReference>
<feature type="transmembrane region" description="Helical" evidence="1">
    <location>
        <begin position="197"/>
        <end position="217"/>
    </location>
</feature>
<keyword evidence="4" id="KW-1185">Reference proteome</keyword>
<feature type="domain" description="CWH43-like N-terminal" evidence="2">
    <location>
        <begin position="20"/>
        <end position="221"/>
    </location>
</feature>
<dbReference type="Proteomes" id="UP000695562">
    <property type="component" value="Unassembled WGS sequence"/>
</dbReference>
<evidence type="ECO:0000313" key="4">
    <source>
        <dbReference type="Proteomes" id="UP000695562"/>
    </source>
</evidence>